<comment type="caution">
    <text evidence="1">The sequence shown here is derived from an EMBL/GenBank/DDBJ whole genome shotgun (WGS) entry which is preliminary data.</text>
</comment>
<evidence type="ECO:0000313" key="2">
    <source>
        <dbReference type="Proteomes" id="UP000774617"/>
    </source>
</evidence>
<evidence type="ECO:0000313" key="1">
    <source>
        <dbReference type="EMBL" id="KAH7045184.1"/>
    </source>
</evidence>
<reference evidence="1 2" key="1">
    <citation type="journal article" date="2021" name="Nat. Commun.">
        <title>Genetic determinants of endophytism in the Arabidopsis root mycobiome.</title>
        <authorList>
            <person name="Mesny F."/>
            <person name="Miyauchi S."/>
            <person name="Thiergart T."/>
            <person name="Pickel B."/>
            <person name="Atanasova L."/>
            <person name="Karlsson M."/>
            <person name="Huettel B."/>
            <person name="Barry K.W."/>
            <person name="Haridas S."/>
            <person name="Chen C."/>
            <person name="Bauer D."/>
            <person name="Andreopoulos W."/>
            <person name="Pangilinan J."/>
            <person name="LaButti K."/>
            <person name="Riley R."/>
            <person name="Lipzen A."/>
            <person name="Clum A."/>
            <person name="Drula E."/>
            <person name="Henrissat B."/>
            <person name="Kohler A."/>
            <person name="Grigoriev I.V."/>
            <person name="Martin F.M."/>
            <person name="Hacquard S."/>
        </authorList>
    </citation>
    <scope>NUCLEOTIDE SEQUENCE [LARGE SCALE GENOMIC DNA]</scope>
    <source>
        <strain evidence="1 2">MPI-SDFR-AT-0080</strain>
    </source>
</reference>
<proteinExistence type="predicted"/>
<evidence type="ECO:0008006" key="3">
    <source>
        <dbReference type="Google" id="ProtNLM"/>
    </source>
</evidence>
<accession>A0ABQ8G543</accession>
<organism evidence="1 2">
    <name type="scientific">Macrophomina phaseolina</name>
    <dbReference type="NCBI Taxonomy" id="35725"/>
    <lineage>
        <taxon>Eukaryota</taxon>
        <taxon>Fungi</taxon>
        <taxon>Dikarya</taxon>
        <taxon>Ascomycota</taxon>
        <taxon>Pezizomycotina</taxon>
        <taxon>Dothideomycetes</taxon>
        <taxon>Dothideomycetes incertae sedis</taxon>
        <taxon>Botryosphaeriales</taxon>
        <taxon>Botryosphaeriaceae</taxon>
        <taxon>Macrophomina</taxon>
    </lineage>
</organism>
<keyword evidence="2" id="KW-1185">Reference proteome</keyword>
<name>A0ABQ8G543_9PEZI</name>
<protein>
    <recommendedName>
        <fullName evidence="3">Xylose isomerase-like TIM barrel domain-containing protein</fullName>
    </recommendedName>
</protein>
<gene>
    <name evidence="1" type="ORF">B0J12DRAFT_152287</name>
</gene>
<dbReference type="EMBL" id="JAGTJR010000019">
    <property type="protein sequence ID" value="KAH7045184.1"/>
    <property type="molecule type" value="Genomic_DNA"/>
</dbReference>
<sequence length="170" mass="19524">MVILFFGIDAAPPRGADEPTEAQIMVEAWDARNRLVTSGLFHPAELSHRLPDWREWAVVSAKRRTILCLNMLEWVWSLARGFPVLTCFELGPLPAPAAGYLWREGDEREWQRLYGEWLQQWKDGGYLMAEFFHIKAGKPLDVRSEAWLAEADELGVLFMAEVNCQDDLFS</sequence>
<dbReference type="Proteomes" id="UP000774617">
    <property type="component" value="Unassembled WGS sequence"/>
</dbReference>